<protein>
    <submittedName>
        <fullName evidence="1">Uncharacterized protein</fullName>
    </submittedName>
</protein>
<reference evidence="1" key="2">
    <citation type="submission" date="2015-06" db="UniProtKB">
        <authorList>
            <consortium name="EnsemblMetazoa"/>
        </authorList>
    </citation>
    <scope>IDENTIFICATION</scope>
</reference>
<accession>T1GZW6</accession>
<dbReference type="STRING" id="36166.T1GZW6"/>
<dbReference type="HOGENOM" id="CLU_1911902_0_0_1"/>
<sequence>GTCECRNFCDDISCSTGEECQLINVECVDKPCPKMPICIPKRESVCPEGSPLKQGDIEVTCGPHNEFEVCPTTHSCQLNPVTHRGVCCTKTRDVCFEGLDKTCVAKGDSEKNSTKWRFNPKVNKCVQVNINSS</sequence>
<dbReference type="Proteomes" id="UP000015102">
    <property type="component" value="Unassembled WGS sequence"/>
</dbReference>
<evidence type="ECO:0000313" key="2">
    <source>
        <dbReference type="Proteomes" id="UP000015102"/>
    </source>
</evidence>
<reference evidence="2" key="1">
    <citation type="submission" date="2013-02" db="EMBL/GenBank/DDBJ databases">
        <authorList>
            <person name="Hughes D."/>
        </authorList>
    </citation>
    <scope>NUCLEOTIDE SEQUENCE</scope>
    <source>
        <strain>Durham</strain>
        <strain evidence="2">NC isolate 2 -- Noor lab</strain>
    </source>
</reference>
<dbReference type="Pfam" id="PF14625">
    <property type="entry name" value="Lustrin_cystein"/>
    <property type="match status" value="1"/>
</dbReference>
<keyword evidence="2" id="KW-1185">Reference proteome</keyword>
<dbReference type="AlphaFoldDB" id="T1GZW6"/>
<name>T1GZW6_MEGSC</name>
<organism evidence="1 2">
    <name type="scientific">Megaselia scalaris</name>
    <name type="common">Humpbacked fly</name>
    <name type="synonym">Phora scalaris</name>
    <dbReference type="NCBI Taxonomy" id="36166"/>
    <lineage>
        <taxon>Eukaryota</taxon>
        <taxon>Metazoa</taxon>
        <taxon>Ecdysozoa</taxon>
        <taxon>Arthropoda</taxon>
        <taxon>Hexapoda</taxon>
        <taxon>Insecta</taxon>
        <taxon>Pterygota</taxon>
        <taxon>Neoptera</taxon>
        <taxon>Endopterygota</taxon>
        <taxon>Diptera</taxon>
        <taxon>Brachycera</taxon>
        <taxon>Muscomorpha</taxon>
        <taxon>Platypezoidea</taxon>
        <taxon>Phoridae</taxon>
        <taxon>Megaseliini</taxon>
        <taxon>Megaselia</taxon>
    </lineage>
</organism>
<dbReference type="InterPro" id="IPR006150">
    <property type="entry name" value="Cys_repeat_1"/>
</dbReference>
<dbReference type="EMBL" id="CAQQ02385161">
    <property type="status" value="NOT_ANNOTATED_CDS"/>
    <property type="molecule type" value="Genomic_DNA"/>
</dbReference>
<evidence type="ECO:0000313" key="1">
    <source>
        <dbReference type="EnsemblMetazoa" id="MESCA009424-PA"/>
    </source>
</evidence>
<proteinExistence type="predicted"/>
<dbReference type="EnsemblMetazoa" id="MESCA009424-RA">
    <property type="protein sequence ID" value="MESCA009424-PA"/>
    <property type="gene ID" value="MESCA009424"/>
</dbReference>
<dbReference type="SMART" id="SM00289">
    <property type="entry name" value="WR1"/>
    <property type="match status" value="1"/>
</dbReference>
<dbReference type="InterPro" id="IPR028150">
    <property type="entry name" value="Lustrin_cystein"/>
</dbReference>